<gene>
    <name evidence="1" type="ORF">RM780_11345</name>
</gene>
<evidence type="ECO:0000313" key="2">
    <source>
        <dbReference type="Proteomes" id="UP001183388"/>
    </source>
</evidence>
<accession>A0ABU2L7J8</accession>
<keyword evidence="2" id="KW-1185">Reference proteome</keyword>
<organism evidence="1 2">
    <name type="scientific">Streptomyces boetiae</name>
    <dbReference type="NCBI Taxonomy" id="3075541"/>
    <lineage>
        <taxon>Bacteria</taxon>
        <taxon>Bacillati</taxon>
        <taxon>Actinomycetota</taxon>
        <taxon>Actinomycetes</taxon>
        <taxon>Kitasatosporales</taxon>
        <taxon>Streptomycetaceae</taxon>
        <taxon>Streptomyces</taxon>
    </lineage>
</organism>
<evidence type="ECO:0008006" key="3">
    <source>
        <dbReference type="Google" id="ProtNLM"/>
    </source>
</evidence>
<name>A0ABU2L7J8_9ACTN</name>
<proteinExistence type="predicted"/>
<dbReference type="Proteomes" id="UP001183388">
    <property type="component" value="Unassembled WGS sequence"/>
</dbReference>
<dbReference type="RefSeq" id="WP_311630502.1">
    <property type="nucleotide sequence ID" value="NZ_JAVREN010000012.1"/>
</dbReference>
<protein>
    <recommendedName>
        <fullName evidence="3">Ricin B lectin domain-containing protein</fullName>
    </recommendedName>
</protein>
<sequence>MLAAQYLFDLSVSGHQLARERDIERQLDGRQPPFTTAITYDTSVPGNWTIVLDRPLTPEEQGTLRAIPVDAQFGQRVWDLLRPLGGRLLHIPVAMDPLPPGYDPFTNPWADASATAFTMALLSDRASQLSILDMRPVNLSCTDPVAETVVEFPPQGEATYPGVVVDLASENPTFLITDDAADQGQPYFSRRRIDLGGGLEPGGLRVEALARGQSCEWEIEARYQDAAQNVDSVTIRNDGQPFFAEAVPDDPEQYWRMELSPDGEPTWTPCHETPSVSTCGQGP</sequence>
<dbReference type="EMBL" id="JAVREN010000012">
    <property type="protein sequence ID" value="MDT0307555.1"/>
    <property type="molecule type" value="Genomic_DNA"/>
</dbReference>
<evidence type="ECO:0000313" key="1">
    <source>
        <dbReference type="EMBL" id="MDT0307555.1"/>
    </source>
</evidence>
<reference evidence="2" key="1">
    <citation type="submission" date="2023-07" db="EMBL/GenBank/DDBJ databases">
        <title>30 novel species of actinomycetes from the DSMZ collection.</title>
        <authorList>
            <person name="Nouioui I."/>
        </authorList>
    </citation>
    <scope>NUCLEOTIDE SEQUENCE [LARGE SCALE GENOMIC DNA]</scope>
    <source>
        <strain evidence="2">DSM 44917</strain>
    </source>
</reference>
<comment type="caution">
    <text evidence="1">The sequence shown here is derived from an EMBL/GenBank/DDBJ whole genome shotgun (WGS) entry which is preliminary data.</text>
</comment>